<dbReference type="PANTHER" id="PTHR16166">
    <property type="entry name" value="VACUOLAR PROTEIN SORTING-ASSOCIATED PROTEIN VPS13"/>
    <property type="match status" value="1"/>
</dbReference>
<dbReference type="InterPro" id="IPR026847">
    <property type="entry name" value="VPS13"/>
</dbReference>
<accession>A0A2P2MKG1</accession>
<dbReference type="Pfam" id="PF25036">
    <property type="entry name" value="VPS13_VAB"/>
    <property type="match status" value="1"/>
</dbReference>
<reference evidence="2" key="1">
    <citation type="submission" date="2018-02" db="EMBL/GenBank/DDBJ databases">
        <title>Rhizophora mucronata_Transcriptome.</title>
        <authorList>
            <person name="Meera S.P."/>
            <person name="Sreeshan A."/>
            <person name="Augustine A."/>
        </authorList>
    </citation>
    <scope>NUCLEOTIDE SEQUENCE</scope>
    <source>
        <tissue evidence="2">Leaf</tissue>
    </source>
</reference>
<evidence type="ECO:0000259" key="1">
    <source>
        <dbReference type="Pfam" id="PF25036"/>
    </source>
</evidence>
<feature type="domain" description="Vacuolar protein sorting-associated protein 13 VPS13 adaptor binding" evidence="1">
    <location>
        <begin position="2"/>
        <end position="200"/>
    </location>
</feature>
<dbReference type="InterPro" id="IPR009543">
    <property type="entry name" value="VPS13_VAB"/>
</dbReference>
<dbReference type="EMBL" id="GGEC01050221">
    <property type="protein sequence ID" value="MBX30705.1"/>
    <property type="molecule type" value="Transcribed_RNA"/>
</dbReference>
<evidence type="ECO:0000313" key="2">
    <source>
        <dbReference type="EMBL" id="MBX30705.1"/>
    </source>
</evidence>
<organism evidence="2">
    <name type="scientific">Rhizophora mucronata</name>
    <name type="common">Asiatic mangrove</name>
    <dbReference type="NCBI Taxonomy" id="61149"/>
    <lineage>
        <taxon>Eukaryota</taxon>
        <taxon>Viridiplantae</taxon>
        <taxon>Streptophyta</taxon>
        <taxon>Embryophyta</taxon>
        <taxon>Tracheophyta</taxon>
        <taxon>Spermatophyta</taxon>
        <taxon>Magnoliopsida</taxon>
        <taxon>eudicotyledons</taxon>
        <taxon>Gunneridae</taxon>
        <taxon>Pentapetalae</taxon>
        <taxon>rosids</taxon>
        <taxon>fabids</taxon>
        <taxon>Malpighiales</taxon>
        <taxon>Rhizophoraceae</taxon>
        <taxon>Rhizophora</taxon>
    </lineage>
</organism>
<sequence>MKFGVSMGPSAGKAESLSQTVTMAPRHVVFNESGERILVRQCYLKDETTGMICINSKQRMSLQLQNGIGRSRELSLFENIIRKHRNDMENSQIYIQFRPNDSELSWSGPVCIASLGRFFLKFRRQPSQVQEQDYNVIEFASVHVVEEGSTLCVHFHKASNINLPYRIENRLRYTSLTFYQKDSSEQEVLRSGGSSHYVWDDLTLPHKLVVLINDMHLLREINLDKVRAWKPFLKPKHRRGLASHSLLDKKPGDQKTYIDHFNRMESVNVGYEVYTEGLTRVLRICEPSDSHEEDSLSQTHAKIQLKLFHFAIHLLEYGKQDSDQNGESTYTPIIAARLANISLDSAFTNQQKYSQLNVQALSIDEKWAGAPFAAMLRRHQLDLSESNASTIKIVFVLLATSSNVRQVKYSSIVLQPIDLYLDEETLMKVATFWRTSLSDSSIPSQQYYFDHFEVHPIKIVANFLPGDSYSSYNSAQETLRTLLHSVIKVPPIKNMVVELNGILVTHALITMRELFIRCTQHYSWYAMRAIYIAKGSPLLPPAFASIFDDLASSSLDVFFDPSRGLVNLPGFTLGTLKFISKSINGKGFSGTKRYFGDLGKTLKVAGSNVLFAAVTEISDSVLKGAETSGFDGMVSGFHQGILKLAMEPSLLGTALMEGGPDRKVKLDRSPGVNELYIEGYLQAMLDTMYRQEYLRVRVIDDQVLLKNLPPNSGLIDEIIDRVKGFLVSEGLLKGDPSMSSHPLRHLKGETEWKIGPTLVTLCEHLLVSYAIRMLRNHTGKLVGNIKWRRQSDGEEHKAIVPAEQPEQERRVKFRWKWGISKFVLSGILAYVDGRLCRFIPNPVARRIVSGYLLSFLDKRDGE</sequence>
<proteinExistence type="predicted"/>
<dbReference type="GO" id="GO:0006623">
    <property type="term" value="P:protein targeting to vacuole"/>
    <property type="evidence" value="ECO:0007669"/>
    <property type="project" value="TreeGrafter"/>
</dbReference>
<dbReference type="PANTHER" id="PTHR16166:SF130">
    <property type="entry name" value="PROTEIN SORTING-ASSOCIATED PROTEIN, PUTATIVE (DUF1162)-RELATED"/>
    <property type="match status" value="1"/>
</dbReference>
<dbReference type="GO" id="GO:0045053">
    <property type="term" value="P:protein retention in Golgi apparatus"/>
    <property type="evidence" value="ECO:0007669"/>
    <property type="project" value="TreeGrafter"/>
</dbReference>
<protein>
    <recommendedName>
        <fullName evidence="1">Vacuolar protein sorting-associated protein 13 VPS13 adaptor binding domain-containing protein</fullName>
    </recommendedName>
</protein>
<name>A0A2P2MKG1_RHIMU</name>
<dbReference type="AlphaFoldDB" id="A0A2P2MKG1"/>